<dbReference type="OrthoDB" id="5553410at2759"/>
<dbReference type="Gene3D" id="3.20.180.10">
    <property type="entry name" value="PNP-oxidase-like"/>
    <property type="match status" value="1"/>
</dbReference>
<proteinExistence type="predicted"/>
<gene>
    <name evidence="3" type="ORF">PSANT_01912</name>
</gene>
<dbReference type="AlphaFoldDB" id="A0A5C3FKT0"/>
<keyword evidence="1" id="KW-0812">Transmembrane</keyword>
<dbReference type="Pfam" id="PF14934">
    <property type="entry name" value="TMEM254"/>
    <property type="match status" value="1"/>
</dbReference>
<dbReference type="InterPro" id="IPR028110">
    <property type="entry name" value="TMEM254"/>
</dbReference>
<evidence type="ECO:0000313" key="3">
    <source>
        <dbReference type="EMBL" id="SPO44227.1"/>
    </source>
</evidence>
<dbReference type="EMBL" id="OOIQ01000003">
    <property type="protein sequence ID" value="SPO44227.1"/>
    <property type="molecule type" value="Genomic_DNA"/>
</dbReference>
<keyword evidence="4" id="KW-1185">Reference proteome</keyword>
<feature type="transmembrane region" description="Helical" evidence="1">
    <location>
        <begin position="208"/>
        <end position="228"/>
    </location>
</feature>
<name>A0A5C3FKT0_PSEA2</name>
<organism evidence="3 4">
    <name type="scientific">Pseudozyma antarctica</name>
    <name type="common">Yeast</name>
    <name type="synonym">Candida antarctica</name>
    <dbReference type="NCBI Taxonomy" id="84753"/>
    <lineage>
        <taxon>Eukaryota</taxon>
        <taxon>Fungi</taxon>
        <taxon>Dikarya</taxon>
        <taxon>Basidiomycota</taxon>
        <taxon>Ustilaginomycotina</taxon>
        <taxon>Ustilaginomycetes</taxon>
        <taxon>Ustilaginales</taxon>
        <taxon>Ustilaginaceae</taxon>
        <taxon>Moesziomyces</taxon>
    </lineage>
</organism>
<evidence type="ECO:0000259" key="2">
    <source>
        <dbReference type="Pfam" id="PF10615"/>
    </source>
</evidence>
<sequence>MASAAASDDVAAKADGIISHMNNDHKDSLAYLATHYGDLLKPLTPNQVLMTAIDKKHLEIVYTTQKGAAPGKGKPGNRTVSIPFYPHIASYSEVRQRLVDLSAISERVITTRKPDIVYRAPKLALNGLALIVVAYLALRSDTLASHGIVQSLVPESRLAQWNNLRNNTLGGPAKMDKFIAGIVRTHVLEGALMALVCYWKGASRLVTLRWALTTTALGIPAWIAFFTLNNHKRALKRAVILKDGSNKKNN</sequence>
<dbReference type="PANTHER" id="PTHR37783">
    <property type="entry name" value="MEMBRANE PROTEIN, PUTATIVE (AFU_ORTHOLOGUE AFUA_1G04315)-RELATED"/>
    <property type="match status" value="1"/>
</dbReference>
<dbReference type="RefSeq" id="XP_014658281.1">
    <property type="nucleotide sequence ID" value="XM_014802795.1"/>
</dbReference>
<comment type="caution">
    <text evidence="3">The sequence shown here is derived from an EMBL/GenBank/DDBJ whole genome shotgun (WGS) entry which is preliminary data.</text>
</comment>
<dbReference type="InterPro" id="IPR019595">
    <property type="entry name" value="DUF2470"/>
</dbReference>
<evidence type="ECO:0000313" key="4">
    <source>
        <dbReference type="Proteomes" id="UP000325008"/>
    </source>
</evidence>
<feature type="transmembrane region" description="Helical" evidence="1">
    <location>
        <begin position="116"/>
        <end position="138"/>
    </location>
</feature>
<feature type="domain" description="DUF2470" evidence="2">
    <location>
        <begin position="15"/>
        <end position="101"/>
    </location>
</feature>
<dbReference type="InterPro" id="IPR037119">
    <property type="entry name" value="Haem_oxidase_HugZ-like_sf"/>
</dbReference>
<dbReference type="Proteomes" id="UP000325008">
    <property type="component" value="Unassembled WGS sequence"/>
</dbReference>
<keyword evidence="1" id="KW-1133">Transmembrane helix</keyword>
<protein>
    <recommendedName>
        <fullName evidence="2">DUF2470 domain-containing protein</fullName>
    </recommendedName>
</protein>
<reference evidence="3" key="1">
    <citation type="submission" date="2018-03" db="EMBL/GenBank/DDBJ databases">
        <authorList>
            <person name="Guldener U."/>
        </authorList>
    </citation>
    <scope>NUCLEOTIDE SEQUENCE [LARGE SCALE GENOMIC DNA]</scope>
    <source>
        <strain evidence="3">ATCC34888</strain>
    </source>
</reference>
<accession>A0A5C3FKT0</accession>
<dbReference type="PANTHER" id="PTHR37783:SF1">
    <property type="entry name" value="MEMBRANE PROTEIN, PUTATIVE (AFU_ORTHOLOGUE AFUA_1G04315)-RELATED"/>
    <property type="match status" value="1"/>
</dbReference>
<dbReference type="Pfam" id="PF10615">
    <property type="entry name" value="DUF2470"/>
    <property type="match status" value="1"/>
</dbReference>
<keyword evidence="1" id="KW-0472">Membrane</keyword>
<evidence type="ECO:0000256" key="1">
    <source>
        <dbReference type="SAM" id="Phobius"/>
    </source>
</evidence>